<gene>
    <name evidence="8" type="ORF">C6P45_000357</name>
</gene>
<evidence type="ECO:0000256" key="7">
    <source>
        <dbReference type="ARBA" id="ARBA00049790"/>
    </source>
</evidence>
<evidence type="ECO:0000256" key="5">
    <source>
        <dbReference type="ARBA" id="ARBA00048763"/>
    </source>
</evidence>
<comment type="catalytic activity">
    <reaction evidence="4">
        <text>a 5'-end (N(7)-methyl 5'-triphosphoguanosine)-ribonucleoside in snoRNA + S-adenosyl-L-methionine = a 5'-end (N(2),N(7)-dimethyl 5'-triphosphoguanosine)-ribonucleoside in snoRNA + S-adenosyl-L-homocysteine + H(+)</text>
        <dbReference type="Rhea" id="RHEA:78475"/>
        <dbReference type="Rhea" id="RHEA-COMP:19086"/>
        <dbReference type="Rhea" id="RHEA-COMP:19088"/>
        <dbReference type="ChEBI" id="CHEBI:15378"/>
        <dbReference type="ChEBI" id="CHEBI:57856"/>
        <dbReference type="ChEBI" id="CHEBI:59789"/>
        <dbReference type="ChEBI" id="CHEBI:156461"/>
        <dbReference type="ChEBI" id="CHEBI:172880"/>
    </reaction>
    <physiologicalReaction direction="left-to-right" evidence="4">
        <dbReference type="Rhea" id="RHEA:78476"/>
    </physiologicalReaction>
</comment>
<dbReference type="CDD" id="cd02440">
    <property type="entry name" value="AdoMet_MTases"/>
    <property type="match status" value="1"/>
</dbReference>
<evidence type="ECO:0000256" key="1">
    <source>
        <dbReference type="ARBA" id="ARBA00018517"/>
    </source>
</evidence>
<evidence type="ECO:0000313" key="8">
    <source>
        <dbReference type="EMBL" id="KAG0671525.1"/>
    </source>
</evidence>
<dbReference type="OrthoDB" id="194443at2759"/>
<dbReference type="SUPFAM" id="SSF53335">
    <property type="entry name" value="S-adenosyl-L-methionine-dependent methyltransferases"/>
    <property type="match status" value="1"/>
</dbReference>
<dbReference type="PANTHER" id="PTHR14741">
    <property type="entry name" value="S-ADENOSYLMETHIONINE-DEPENDENT METHYLTRANSFERASE RELATED"/>
    <property type="match status" value="1"/>
</dbReference>
<dbReference type="PANTHER" id="PTHR14741:SF32">
    <property type="entry name" value="TRIMETHYLGUANOSINE SYNTHASE"/>
    <property type="match status" value="1"/>
</dbReference>
<dbReference type="AlphaFoldDB" id="A0A9P6WFV1"/>
<dbReference type="GO" id="GO:0005634">
    <property type="term" value="C:nucleus"/>
    <property type="evidence" value="ECO:0007669"/>
    <property type="project" value="TreeGrafter"/>
</dbReference>
<dbReference type="Gene3D" id="3.40.50.150">
    <property type="entry name" value="Vaccinia Virus protein VP39"/>
    <property type="match status" value="1"/>
</dbReference>
<evidence type="ECO:0000256" key="2">
    <source>
        <dbReference type="ARBA" id="ARBA00025783"/>
    </source>
</evidence>
<comment type="caution">
    <text evidence="8">The sequence shown here is derived from an EMBL/GenBank/DDBJ whole genome shotgun (WGS) entry which is preliminary data.</text>
</comment>
<keyword evidence="9" id="KW-1185">Reference proteome</keyword>
<proteinExistence type="inferred from homology"/>
<sequence>MGKQLYHASHFTHTLKKRSPKRYGRLHSIIKDDSLRIISHVKPTDPTLFKYWRFRSNLFSKMDSNQIYLTHELWFSVTPESIATFFANFVKACIPNAKIILDVFCGGGGNTIQFAKLFPKVIGIDFSLEHLYCTAQNAKVYGLDDRIWLKYGDWNKVRNSKIFERNKIDCIFASPPWGGPNYSKKDVYNLEMNLQPIGISKLLKQMFKISKNVILFLPRNSDLNQLSEVTRKLLGNEAKCRILYVKENGHLKGLVAIWGT</sequence>
<organism evidence="8 9">
    <name type="scientific">Maudiozyma exigua</name>
    <name type="common">Yeast</name>
    <name type="synonym">Kazachstania exigua</name>
    <dbReference type="NCBI Taxonomy" id="34358"/>
    <lineage>
        <taxon>Eukaryota</taxon>
        <taxon>Fungi</taxon>
        <taxon>Dikarya</taxon>
        <taxon>Ascomycota</taxon>
        <taxon>Saccharomycotina</taxon>
        <taxon>Saccharomycetes</taxon>
        <taxon>Saccharomycetales</taxon>
        <taxon>Saccharomycetaceae</taxon>
        <taxon>Maudiozyma</taxon>
    </lineage>
</organism>
<comment type="catalytic activity">
    <reaction evidence="6">
        <text>a 5'-end (N(7)-methyl 5'-triphosphoguanosine)-ribonucleoside in snRNA + S-adenosyl-L-methionine = a 5'-end (N(2),N(7)-dimethyl 5'-triphosphoguanosine)-ribonucleoside in snRNA + S-adenosyl-L-homocysteine + H(+)</text>
        <dbReference type="Rhea" id="RHEA:78471"/>
        <dbReference type="Rhea" id="RHEA-COMP:19085"/>
        <dbReference type="Rhea" id="RHEA-COMP:19087"/>
        <dbReference type="ChEBI" id="CHEBI:15378"/>
        <dbReference type="ChEBI" id="CHEBI:57856"/>
        <dbReference type="ChEBI" id="CHEBI:59789"/>
        <dbReference type="ChEBI" id="CHEBI:156461"/>
        <dbReference type="ChEBI" id="CHEBI:172880"/>
    </reaction>
    <physiologicalReaction direction="left-to-right" evidence="6">
        <dbReference type="Rhea" id="RHEA:78472"/>
    </physiologicalReaction>
</comment>
<comment type="similarity">
    <text evidence="2">Belongs to the methyltransferase superfamily. Trimethylguanosine synthase family.</text>
</comment>
<protein>
    <recommendedName>
        <fullName evidence="1">Trimethylguanosine synthase</fullName>
    </recommendedName>
    <alternativeName>
        <fullName evidence="7">Cap-specific guanine-N(2) methyltransferase</fullName>
    </alternativeName>
</protein>
<dbReference type="GO" id="GO:0071164">
    <property type="term" value="F:RNA cap trimethylguanosine synthase activity"/>
    <property type="evidence" value="ECO:0007669"/>
    <property type="project" value="TreeGrafter"/>
</dbReference>
<dbReference type="InterPro" id="IPR019012">
    <property type="entry name" value="RNA_cap_Gua-N2-MeTrfase"/>
</dbReference>
<evidence type="ECO:0000256" key="6">
    <source>
        <dbReference type="ARBA" id="ARBA00049075"/>
    </source>
</evidence>
<dbReference type="EMBL" id="PUHR01000011">
    <property type="protein sequence ID" value="KAG0671525.1"/>
    <property type="molecule type" value="Genomic_DNA"/>
</dbReference>
<reference evidence="8 9" key="1">
    <citation type="submission" date="2020-11" db="EMBL/GenBank/DDBJ databases">
        <title>Kefir isolates.</title>
        <authorList>
            <person name="Marcisauskas S."/>
            <person name="Kim Y."/>
            <person name="Blasche S."/>
        </authorList>
    </citation>
    <scope>NUCLEOTIDE SEQUENCE [LARGE SCALE GENOMIC DNA]</scope>
    <source>
        <strain evidence="8 9">OG2</strain>
    </source>
</reference>
<comment type="catalytic activity">
    <reaction evidence="5">
        <text>a 5'-end (N(2),N(7)-dimethyl 5'-triphosphoguanosine)-ribonucleoside in snRNA + S-adenosyl-L-methionine = a 5'-end (N(2),N(2),N(7)-trimethyl 5'-triphosphoguanosine)-ribonucleoside in snRNA + S-adenosyl-L-homocysteine + H(+)</text>
        <dbReference type="Rhea" id="RHEA:78479"/>
        <dbReference type="Rhea" id="RHEA-COMP:19087"/>
        <dbReference type="Rhea" id="RHEA-COMP:19089"/>
        <dbReference type="ChEBI" id="CHEBI:15378"/>
        <dbReference type="ChEBI" id="CHEBI:57856"/>
        <dbReference type="ChEBI" id="CHEBI:59789"/>
        <dbReference type="ChEBI" id="CHEBI:167623"/>
        <dbReference type="ChEBI" id="CHEBI:172880"/>
    </reaction>
    <physiologicalReaction direction="left-to-right" evidence="5">
        <dbReference type="Rhea" id="RHEA:78480"/>
    </physiologicalReaction>
</comment>
<evidence type="ECO:0000256" key="4">
    <source>
        <dbReference type="ARBA" id="ARBA00048740"/>
    </source>
</evidence>
<evidence type="ECO:0000256" key="3">
    <source>
        <dbReference type="ARBA" id="ARBA00047418"/>
    </source>
</evidence>
<accession>A0A9P6WFV1</accession>
<evidence type="ECO:0000313" key="9">
    <source>
        <dbReference type="Proteomes" id="UP000750334"/>
    </source>
</evidence>
<dbReference type="InterPro" id="IPR029063">
    <property type="entry name" value="SAM-dependent_MTases_sf"/>
</dbReference>
<comment type="catalytic activity">
    <reaction evidence="3">
        <text>a 5'-end (N(2),N(7)-dimethyl 5'-triphosphoguanosine)-ribonucleoside in snoRNA + S-adenosyl-L-methionine = a 5'-end (N(2),N(2),N(7)-trimethyl 5'-triphosphoguanosine)-ribonucleoside in snoRNA + S-adenosyl-L-homocysteine + H(+)</text>
        <dbReference type="Rhea" id="RHEA:78507"/>
        <dbReference type="Rhea" id="RHEA-COMP:19088"/>
        <dbReference type="Rhea" id="RHEA-COMP:19090"/>
        <dbReference type="ChEBI" id="CHEBI:15378"/>
        <dbReference type="ChEBI" id="CHEBI:57856"/>
        <dbReference type="ChEBI" id="CHEBI:59789"/>
        <dbReference type="ChEBI" id="CHEBI:167623"/>
        <dbReference type="ChEBI" id="CHEBI:172880"/>
    </reaction>
    <physiologicalReaction direction="left-to-right" evidence="3">
        <dbReference type="Rhea" id="RHEA:78508"/>
    </physiologicalReaction>
</comment>
<dbReference type="Pfam" id="PF09445">
    <property type="entry name" value="Methyltransf_15"/>
    <property type="match status" value="1"/>
</dbReference>
<name>A0A9P6WFV1_MAUEX</name>
<dbReference type="Proteomes" id="UP000750334">
    <property type="component" value="Unassembled WGS sequence"/>
</dbReference>